<proteinExistence type="predicted"/>
<gene>
    <name evidence="1" type="ORF">FC695_39100</name>
</gene>
<organism evidence="1 2">
    <name type="scientific">Bacillus cereus</name>
    <dbReference type="NCBI Taxonomy" id="1396"/>
    <lineage>
        <taxon>Bacteria</taxon>
        <taxon>Bacillati</taxon>
        <taxon>Bacillota</taxon>
        <taxon>Bacilli</taxon>
        <taxon>Bacillales</taxon>
        <taxon>Bacillaceae</taxon>
        <taxon>Bacillus</taxon>
        <taxon>Bacillus cereus group</taxon>
    </lineage>
</organism>
<dbReference type="Gene3D" id="1.20.140.10">
    <property type="entry name" value="Butyryl-CoA Dehydrogenase, subunit A, domain 3"/>
    <property type="match status" value="1"/>
</dbReference>
<feature type="non-terminal residue" evidence="1">
    <location>
        <position position="1"/>
    </location>
</feature>
<comment type="caution">
    <text evidence="1">The sequence shown here is derived from an EMBL/GenBank/DDBJ whole genome shotgun (WGS) entry which is preliminary data.</text>
</comment>
<evidence type="ECO:0000313" key="1">
    <source>
        <dbReference type="EMBL" id="TKI86988.1"/>
    </source>
</evidence>
<accession>A0A9X9F207</accession>
<name>A0A9X9F207_BACCE</name>
<dbReference type="Proteomes" id="UP000308444">
    <property type="component" value="Unassembled WGS sequence"/>
</dbReference>
<dbReference type="AlphaFoldDB" id="A0A9X9F207"/>
<dbReference type="EMBL" id="SZOH01004284">
    <property type="protein sequence ID" value="TKI86988.1"/>
    <property type="molecule type" value="Genomic_DNA"/>
</dbReference>
<evidence type="ECO:0000313" key="2">
    <source>
        <dbReference type="Proteomes" id="UP000308444"/>
    </source>
</evidence>
<protein>
    <submittedName>
        <fullName evidence="1">Acyl-CoA dehydrogenase</fullName>
    </submittedName>
</protein>
<reference evidence="1 2" key="1">
    <citation type="journal article" date="2019" name="Environ. Microbiol.">
        <title>An active ?-lactamase is a part of an orchestrated cell wall stress resistance network of Bacillus subtilis and related rhizosphere species.</title>
        <authorList>
            <person name="Bucher T."/>
            <person name="Keren-Paz A."/>
            <person name="Hausser J."/>
            <person name="Olender T."/>
            <person name="Cytryn E."/>
            <person name="Kolodkin-Gal I."/>
        </authorList>
    </citation>
    <scope>NUCLEOTIDE SEQUENCE [LARGE SCALE GENOMIC DNA]</scope>
    <source>
        <strain evidence="1 2">I32</strain>
    </source>
</reference>
<sequence length="72" mass="8198">TKQLITDVICEEGYRKVEEAAISVLSAAVTEEQNRHVILAEIRQLLVPLYTNVFTKKRQIAKAIINRGKYIV</sequence>